<dbReference type="InterPro" id="IPR001307">
    <property type="entry name" value="Thiosulphate_STrfase_CS"/>
</dbReference>
<feature type="domain" description="Rhodanese" evidence="4">
    <location>
        <begin position="30"/>
        <end position="132"/>
    </location>
</feature>
<sequence>MTSALISVGDLANIMQQKPVTLVRALMDDPVSKTPDARNAMVLPASVDIDLDGDGSDHTTGFPHSMPSADAFAIYLGNQGITADTPIAVYDTRGMYSAPRVWWMLKAIGHQDVYLLDGGQPAWENAGLPISEQQQYGKLTYQATPRPGWFANSSAVLQALNTDAQLVDARNSLRFKGEVPEPRQGVRSGHMPGAYNVPFDTLLKNGHFLAKEELKKVFEQANINLDKPIICTCGSGVTACIVGVAALMCGATQVSIYDGSWSEWGADIQFPVVNDHTK</sequence>
<evidence type="ECO:0000313" key="5">
    <source>
        <dbReference type="EMBL" id="PRO69154.1"/>
    </source>
</evidence>
<evidence type="ECO:0000313" key="6">
    <source>
        <dbReference type="Proteomes" id="UP000239539"/>
    </source>
</evidence>
<dbReference type="PANTHER" id="PTHR11364:SF27">
    <property type="entry name" value="SULFURTRANSFERASE"/>
    <property type="match status" value="1"/>
</dbReference>
<dbReference type="Gene3D" id="3.40.250.10">
    <property type="entry name" value="Rhodanese-like domain"/>
    <property type="match status" value="2"/>
</dbReference>
<proteinExistence type="predicted"/>
<keyword evidence="6" id="KW-1185">Reference proteome</keyword>
<dbReference type="SMART" id="SM00450">
    <property type="entry name" value="RHOD"/>
    <property type="match status" value="2"/>
</dbReference>
<organism evidence="5 6">
    <name type="scientific">Alteromonas gracilis</name>
    <dbReference type="NCBI Taxonomy" id="1479524"/>
    <lineage>
        <taxon>Bacteria</taxon>
        <taxon>Pseudomonadati</taxon>
        <taxon>Pseudomonadota</taxon>
        <taxon>Gammaproteobacteria</taxon>
        <taxon>Alteromonadales</taxon>
        <taxon>Alteromonadaceae</taxon>
        <taxon>Alteromonas/Salinimonas group</taxon>
        <taxon>Alteromonas</taxon>
    </lineage>
</organism>
<dbReference type="SUPFAM" id="SSF52821">
    <property type="entry name" value="Rhodanese/Cell cycle control phosphatase"/>
    <property type="match status" value="2"/>
</dbReference>
<dbReference type="PROSITE" id="PS00683">
    <property type="entry name" value="RHODANESE_2"/>
    <property type="match status" value="1"/>
</dbReference>
<dbReference type="InterPro" id="IPR045078">
    <property type="entry name" value="TST/MPST-like"/>
</dbReference>
<dbReference type="RefSeq" id="WP_105931363.1">
    <property type="nucleotide sequence ID" value="NZ_PVNO01000025.1"/>
</dbReference>
<dbReference type="EMBL" id="PVNO01000025">
    <property type="protein sequence ID" value="PRO69154.1"/>
    <property type="molecule type" value="Genomic_DNA"/>
</dbReference>
<dbReference type="CDD" id="cd01448">
    <property type="entry name" value="TST_Repeat_1"/>
    <property type="match status" value="1"/>
</dbReference>
<evidence type="ECO:0000256" key="1">
    <source>
        <dbReference type="ARBA" id="ARBA00022679"/>
    </source>
</evidence>
<dbReference type="InterPro" id="IPR001763">
    <property type="entry name" value="Rhodanese-like_dom"/>
</dbReference>
<accession>A0ABX5CNL8</accession>
<dbReference type="PANTHER" id="PTHR11364">
    <property type="entry name" value="THIOSULFATE SULFERTANSFERASE"/>
    <property type="match status" value="1"/>
</dbReference>
<name>A0ABX5CNL8_9ALTE</name>
<keyword evidence="1 3" id="KW-0808">Transferase</keyword>
<feature type="domain" description="Rhodanese" evidence="4">
    <location>
        <begin position="160"/>
        <end position="269"/>
    </location>
</feature>
<protein>
    <recommendedName>
        <fullName evidence="3">Sulfurtransferase</fullName>
    </recommendedName>
</protein>
<evidence type="ECO:0000259" key="4">
    <source>
        <dbReference type="PROSITE" id="PS50206"/>
    </source>
</evidence>
<comment type="caution">
    <text evidence="5">The sequence shown here is derived from an EMBL/GenBank/DDBJ whole genome shotgun (WGS) entry which is preliminary data.</text>
</comment>
<dbReference type="Proteomes" id="UP000239539">
    <property type="component" value="Unassembled WGS sequence"/>
</dbReference>
<dbReference type="InterPro" id="IPR036873">
    <property type="entry name" value="Rhodanese-like_dom_sf"/>
</dbReference>
<evidence type="ECO:0000256" key="3">
    <source>
        <dbReference type="RuleBase" id="RU000507"/>
    </source>
</evidence>
<dbReference type="Pfam" id="PF00581">
    <property type="entry name" value="Rhodanese"/>
    <property type="match status" value="2"/>
</dbReference>
<keyword evidence="2" id="KW-0677">Repeat</keyword>
<dbReference type="PROSITE" id="PS50206">
    <property type="entry name" value="RHODANESE_3"/>
    <property type="match status" value="2"/>
</dbReference>
<reference evidence="6" key="1">
    <citation type="journal article" date="2020" name="Int. J. Syst. Evol. Microbiol.">
        <title>Alteromonas alba sp. nov., a marine bacterium isolated from the seawater of the West Pacific Ocean.</title>
        <authorList>
            <person name="Sun C."/>
            <person name="Wu Y.-H."/>
            <person name="Xamxidin M."/>
            <person name="Cheng H."/>
            <person name="Xu X.-W."/>
        </authorList>
    </citation>
    <scope>NUCLEOTIDE SEQUENCE [LARGE SCALE GENOMIC DNA]</scope>
    <source>
        <strain evidence="6">9a2</strain>
    </source>
</reference>
<gene>
    <name evidence="5" type="ORF">C6Y39_11445</name>
</gene>
<dbReference type="CDD" id="cd01449">
    <property type="entry name" value="TST_Repeat_2"/>
    <property type="match status" value="1"/>
</dbReference>
<evidence type="ECO:0000256" key="2">
    <source>
        <dbReference type="ARBA" id="ARBA00022737"/>
    </source>
</evidence>